<keyword evidence="2" id="KW-1185">Reference proteome</keyword>
<dbReference type="Proteomes" id="UP000886523">
    <property type="component" value="Unassembled WGS sequence"/>
</dbReference>
<gene>
    <name evidence="1" type="ORF">BS47DRAFT_1347472</name>
</gene>
<proteinExistence type="predicted"/>
<name>A0A9P6AS08_9AGAM</name>
<dbReference type="AlphaFoldDB" id="A0A9P6AS08"/>
<sequence>MPLNTILGKNSPLMISSDSSYAIHQVDGDIENLQTVRDFIKTKLRVHLLSRESYIIKVMVG</sequence>
<evidence type="ECO:0000313" key="2">
    <source>
        <dbReference type="Proteomes" id="UP000886523"/>
    </source>
</evidence>
<comment type="caution">
    <text evidence="1">The sequence shown here is derived from an EMBL/GenBank/DDBJ whole genome shotgun (WGS) entry which is preliminary data.</text>
</comment>
<protein>
    <submittedName>
        <fullName evidence="1">Uncharacterized protein</fullName>
    </submittedName>
</protein>
<evidence type="ECO:0000313" key="1">
    <source>
        <dbReference type="EMBL" id="KAF9510858.1"/>
    </source>
</evidence>
<reference evidence="1" key="1">
    <citation type="journal article" date="2020" name="Nat. Commun.">
        <title>Large-scale genome sequencing of mycorrhizal fungi provides insights into the early evolution of symbiotic traits.</title>
        <authorList>
            <person name="Miyauchi S."/>
            <person name="Kiss E."/>
            <person name="Kuo A."/>
            <person name="Drula E."/>
            <person name="Kohler A."/>
            <person name="Sanchez-Garcia M."/>
            <person name="Morin E."/>
            <person name="Andreopoulos B."/>
            <person name="Barry K.W."/>
            <person name="Bonito G."/>
            <person name="Buee M."/>
            <person name="Carver A."/>
            <person name="Chen C."/>
            <person name="Cichocki N."/>
            <person name="Clum A."/>
            <person name="Culley D."/>
            <person name="Crous P.W."/>
            <person name="Fauchery L."/>
            <person name="Girlanda M."/>
            <person name="Hayes R.D."/>
            <person name="Keri Z."/>
            <person name="LaButti K."/>
            <person name="Lipzen A."/>
            <person name="Lombard V."/>
            <person name="Magnuson J."/>
            <person name="Maillard F."/>
            <person name="Murat C."/>
            <person name="Nolan M."/>
            <person name="Ohm R.A."/>
            <person name="Pangilinan J."/>
            <person name="Pereira M.F."/>
            <person name="Perotto S."/>
            <person name="Peter M."/>
            <person name="Pfister S."/>
            <person name="Riley R."/>
            <person name="Sitrit Y."/>
            <person name="Stielow J.B."/>
            <person name="Szollosi G."/>
            <person name="Zifcakova L."/>
            <person name="Stursova M."/>
            <person name="Spatafora J.W."/>
            <person name="Tedersoo L."/>
            <person name="Vaario L.M."/>
            <person name="Yamada A."/>
            <person name="Yan M."/>
            <person name="Wang P."/>
            <person name="Xu J."/>
            <person name="Bruns T."/>
            <person name="Baldrian P."/>
            <person name="Vilgalys R."/>
            <person name="Dunand C."/>
            <person name="Henrissat B."/>
            <person name="Grigoriev I.V."/>
            <person name="Hibbett D."/>
            <person name="Nagy L.G."/>
            <person name="Martin F.M."/>
        </authorList>
    </citation>
    <scope>NUCLEOTIDE SEQUENCE</scope>
    <source>
        <strain evidence="1">UP504</strain>
    </source>
</reference>
<accession>A0A9P6AS08</accession>
<dbReference type="EMBL" id="MU129009">
    <property type="protein sequence ID" value="KAF9510858.1"/>
    <property type="molecule type" value="Genomic_DNA"/>
</dbReference>
<organism evidence="1 2">
    <name type="scientific">Hydnum rufescens UP504</name>
    <dbReference type="NCBI Taxonomy" id="1448309"/>
    <lineage>
        <taxon>Eukaryota</taxon>
        <taxon>Fungi</taxon>
        <taxon>Dikarya</taxon>
        <taxon>Basidiomycota</taxon>
        <taxon>Agaricomycotina</taxon>
        <taxon>Agaricomycetes</taxon>
        <taxon>Cantharellales</taxon>
        <taxon>Hydnaceae</taxon>
        <taxon>Hydnum</taxon>
    </lineage>
</organism>
<feature type="non-terminal residue" evidence="1">
    <location>
        <position position="61"/>
    </location>
</feature>